<dbReference type="EMBL" id="MUJZ01061157">
    <property type="protein sequence ID" value="OTF71428.1"/>
    <property type="molecule type" value="Genomic_DNA"/>
</dbReference>
<keyword evidence="3" id="KW-0378">Hydrolase</keyword>
<evidence type="ECO:0000256" key="1">
    <source>
        <dbReference type="ARBA" id="ARBA00005964"/>
    </source>
</evidence>
<feature type="non-terminal residue" evidence="6">
    <location>
        <position position="220"/>
    </location>
</feature>
<dbReference type="PANTHER" id="PTHR43918:SF4">
    <property type="entry name" value="CARBOXYLIC ESTER HYDROLASE"/>
    <property type="match status" value="1"/>
</dbReference>
<dbReference type="GO" id="GO:0003990">
    <property type="term" value="F:acetylcholinesterase activity"/>
    <property type="evidence" value="ECO:0007669"/>
    <property type="project" value="TreeGrafter"/>
</dbReference>
<evidence type="ECO:0000259" key="5">
    <source>
        <dbReference type="Pfam" id="PF00135"/>
    </source>
</evidence>
<dbReference type="SUPFAM" id="SSF53474">
    <property type="entry name" value="alpha/beta-Hydrolases"/>
    <property type="match status" value="1"/>
</dbReference>
<dbReference type="GO" id="GO:0019695">
    <property type="term" value="P:choline metabolic process"/>
    <property type="evidence" value="ECO:0007669"/>
    <property type="project" value="TreeGrafter"/>
</dbReference>
<dbReference type="Gene3D" id="3.40.50.1820">
    <property type="entry name" value="alpha/beta hydrolase"/>
    <property type="match status" value="1"/>
</dbReference>
<evidence type="ECO:0000256" key="4">
    <source>
        <dbReference type="ARBA" id="ARBA00023180"/>
    </source>
</evidence>
<accession>A0A1Y3AUG6</accession>
<dbReference type="AlphaFoldDB" id="A0A1Y3AUG6"/>
<name>A0A1Y3AUG6_EURMA</name>
<evidence type="ECO:0000313" key="6">
    <source>
        <dbReference type="EMBL" id="OTF71428.1"/>
    </source>
</evidence>
<dbReference type="Pfam" id="PF00135">
    <property type="entry name" value="COesterase"/>
    <property type="match status" value="1"/>
</dbReference>
<evidence type="ECO:0000256" key="3">
    <source>
        <dbReference type="ARBA" id="ARBA00022801"/>
    </source>
</evidence>
<feature type="domain" description="Carboxylesterase type B" evidence="5">
    <location>
        <begin position="6"/>
        <end position="205"/>
    </location>
</feature>
<reference evidence="6 7" key="1">
    <citation type="submission" date="2017-03" db="EMBL/GenBank/DDBJ databases">
        <title>Genome Survey of Euroglyphus maynei.</title>
        <authorList>
            <person name="Arlian L.G."/>
            <person name="Morgan M.S."/>
            <person name="Rider S.D."/>
        </authorList>
    </citation>
    <scope>NUCLEOTIDE SEQUENCE [LARGE SCALE GENOMIC DNA]</scope>
    <source>
        <strain evidence="6">Arlian Lab</strain>
        <tissue evidence="6">Whole body</tissue>
    </source>
</reference>
<dbReference type="GO" id="GO:0005886">
    <property type="term" value="C:plasma membrane"/>
    <property type="evidence" value="ECO:0007669"/>
    <property type="project" value="TreeGrafter"/>
</dbReference>
<sequence>MENDLFQPIIGDDVLPEDVVHFKKDSNHIDLLYGITHDEGKLMDDKTIFTMDQVREKILNITTQMNMTSSDEIIHRYTDKLNASNINEVRKTFVKFFTDFTLGCPTILFGQKIARISDNVHNFYSYRLDRRGVAAVPMGCIFEWLGVCHGADVPYVFHNALLKGSPEDTKLSNDMMKAWTNFAKTGHPGTLGSIEWRQVFGENGQKSSASTMLLDVEYKM</sequence>
<comment type="caution">
    <text evidence="6">The sequence shown here is derived from an EMBL/GenBank/DDBJ whole genome shotgun (WGS) entry which is preliminary data.</text>
</comment>
<comment type="similarity">
    <text evidence="1">Belongs to the type-B carboxylesterase/lipase family.</text>
</comment>
<proteinExistence type="inferred from homology"/>
<dbReference type="OrthoDB" id="6514353at2759"/>
<dbReference type="Proteomes" id="UP000194236">
    <property type="component" value="Unassembled WGS sequence"/>
</dbReference>
<dbReference type="PANTHER" id="PTHR43918">
    <property type="entry name" value="ACETYLCHOLINESTERASE"/>
    <property type="match status" value="1"/>
</dbReference>
<evidence type="ECO:0000313" key="7">
    <source>
        <dbReference type="Proteomes" id="UP000194236"/>
    </source>
</evidence>
<dbReference type="InterPro" id="IPR002018">
    <property type="entry name" value="CarbesteraseB"/>
</dbReference>
<organism evidence="6 7">
    <name type="scientific">Euroglyphus maynei</name>
    <name type="common">Mayne's house dust mite</name>
    <dbReference type="NCBI Taxonomy" id="6958"/>
    <lineage>
        <taxon>Eukaryota</taxon>
        <taxon>Metazoa</taxon>
        <taxon>Ecdysozoa</taxon>
        <taxon>Arthropoda</taxon>
        <taxon>Chelicerata</taxon>
        <taxon>Arachnida</taxon>
        <taxon>Acari</taxon>
        <taxon>Acariformes</taxon>
        <taxon>Sarcoptiformes</taxon>
        <taxon>Astigmata</taxon>
        <taxon>Psoroptidia</taxon>
        <taxon>Analgoidea</taxon>
        <taxon>Pyroglyphidae</taxon>
        <taxon>Pyroglyphinae</taxon>
        <taxon>Euroglyphus</taxon>
    </lineage>
</organism>
<evidence type="ECO:0000256" key="2">
    <source>
        <dbReference type="ARBA" id="ARBA00022487"/>
    </source>
</evidence>
<keyword evidence="7" id="KW-1185">Reference proteome</keyword>
<dbReference type="GO" id="GO:0006581">
    <property type="term" value="P:acetylcholine catabolic process"/>
    <property type="evidence" value="ECO:0007669"/>
    <property type="project" value="TreeGrafter"/>
</dbReference>
<dbReference type="GO" id="GO:0005615">
    <property type="term" value="C:extracellular space"/>
    <property type="evidence" value="ECO:0007669"/>
    <property type="project" value="TreeGrafter"/>
</dbReference>
<keyword evidence="2" id="KW-0719">Serine esterase</keyword>
<gene>
    <name evidence="6" type="ORF">BLA29_009694</name>
</gene>
<protein>
    <recommendedName>
        <fullName evidence="5">Carboxylesterase type B domain-containing protein</fullName>
    </recommendedName>
</protein>
<dbReference type="InterPro" id="IPR050654">
    <property type="entry name" value="AChE-related_enzymes"/>
</dbReference>
<dbReference type="InterPro" id="IPR029058">
    <property type="entry name" value="AB_hydrolase_fold"/>
</dbReference>
<keyword evidence="4" id="KW-0325">Glycoprotein</keyword>